<keyword evidence="2" id="KW-1185">Reference proteome</keyword>
<evidence type="ECO:0000313" key="1">
    <source>
        <dbReference type="EMBL" id="KAJ8868007.1"/>
    </source>
</evidence>
<dbReference type="EMBL" id="JARBHB010000015">
    <property type="protein sequence ID" value="KAJ8868007.1"/>
    <property type="molecule type" value="Genomic_DNA"/>
</dbReference>
<gene>
    <name evidence="1" type="ORF">PR048_031816</name>
</gene>
<dbReference type="Proteomes" id="UP001159363">
    <property type="component" value="Chromosome 14"/>
</dbReference>
<sequence>MTACDPINTAAVQRRIVFGKCYLAECGREVKCGRGVRAVNGREDVKPDEKDIIMEMGGGDDKWRRHAETQESCYLALAAGLEEPATHDGGGIISGPRGNRKCQRHVTSCANFPSRSPTIRIMPTSPAAARADVASRRQSAHESGTLSFWCNLPDLVKLNLHEAEEYPGRRTLARLQKRPKIPRESCWTMPLANGLSRGTPISLDLAFQRRSILGYHVMSGDYGHLRVPARKPVTRSRWRRDSVAWVATRASENWPRHAGHYAERQVRYWLETARFLAPVFLCIGCSRQKLASHLGKQILFPTESLPNLRMWESCQTMPLVGGFSRGSHVSPALSFRFALIDFQERDVKSRPKLFNHSTKRKKGGGGGGSGMMCWCERMTWRKVPFSSTTCCTMCPGGTWTGIAIGGDELDDTIGTVTGPATTTSTRALNNCHHTRPSFSTHSALGTRGQSVMSSIWKERRTEFRKAKLNAHDPHSDVPPRAPTPAQTLDVLGEISYYVAARPRSRSEGAIRTPSASSLLRTKRLLRGMGGDNVQDTTVWLKILEVVICDTCYDGVVVPPRPHYGTVQQDGAMYQNLIPPISQHCLGIGEWSSNGVGDRAWWVQKEVCDDV</sequence>
<accession>A0ABQ9G7C1</accession>
<name>A0ABQ9G7C1_9NEOP</name>
<reference evidence="1 2" key="1">
    <citation type="submission" date="2023-02" db="EMBL/GenBank/DDBJ databases">
        <title>LHISI_Scaffold_Assembly.</title>
        <authorList>
            <person name="Stuart O.P."/>
            <person name="Cleave R."/>
            <person name="Magrath M.J.L."/>
            <person name="Mikheyev A.S."/>
        </authorList>
    </citation>
    <scope>NUCLEOTIDE SEQUENCE [LARGE SCALE GENOMIC DNA]</scope>
    <source>
        <strain evidence="1">Daus_M_001</strain>
        <tissue evidence="1">Leg muscle</tissue>
    </source>
</reference>
<comment type="caution">
    <text evidence="1">The sequence shown here is derived from an EMBL/GenBank/DDBJ whole genome shotgun (WGS) entry which is preliminary data.</text>
</comment>
<organism evidence="1 2">
    <name type="scientific">Dryococelus australis</name>
    <dbReference type="NCBI Taxonomy" id="614101"/>
    <lineage>
        <taxon>Eukaryota</taxon>
        <taxon>Metazoa</taxon>
        <taxon>Ecdysozoa</taxon>
        <taxon>Arthropoda</taxon>
        <taxon>Hexapoda</taxon>
        <taxon>Insecta</taxon>
        <taxon>Pterygota</taxon>
        <taxon>Neoptera</taxon>
        <taxon>Polyneoptera</taxon>
        <taxon>Phasmatodea</taxon>
        <taxon>Verophasmatodea</taxon>
        <taxon>Anareolatae</taxon>
        <taxon>Phasmatidae</taxon>
        <taxon>Eurycanthinae</taxon>
        <taxon>Dryococelus</taxon>
    </lineage>
</organism>
<proteinExistence type="predicted"/>
<evidence type="ECO:0000313" key="2">
    <source>
        <dbReference type="Proteomes" id="UP001159363"/>
    </source>
</evidence>
<protein>
    <submittedName>
        <fullName evidence="1">Uncharacterized protein</fullName>
    </submittedName>
</protein>